<evidence type="ECO:0000256" key="8">
    <source>
        <dbReference type="ARBA" id="ARBA00022982"/>
    </source>
</evidence>
<comment type="caution">
    <text evidence="16">The sequence shown here is derived from an EMBL/GenBank/DDBJ whole genome shotgun (WGS) entry which is preliminary data.</text>
</comment>
<accession>A0ABS2D8U4</accession>
<comment type="similarity">
    <text evidence="2 12">Belongs to the cytochrome c oxidase subunit 2 family.</text>
</comment>
<dbReference type="InterPro" id="IPR008972">
    <property type="entry name" value="Cupredoxin"/>
</dbReference>
<dbReference type="PIRSF" id="PIRSF000292">
    <property type="entry name" value="Ubi_od_II"/>
    <property type="match status" value="1"/>
</dbReference>
<dbReference type="Gene3D" id="2.60.40.420">
    <property type="entry name" value="Cupredoxins - blue copper proteins"/>
    <property type="match status" value="1"/>
</dbReference>
<keyword evidence="10 12" id="KW-0560">Oxidoreductase</keyword>
<keyword evidence="5 12" id="KW-0679">Respiratory chain</keyword>
<dbReference type="SUPFAM" id="SSF81464">
    <property type="entry name" value="Cytochrome c oxidase subunit II-like, transmembrane region"/>
    <property type="match status" value="1"/>
</dbReference>
<evidence type="ECO:0000313" key="17">
    <source>
        <dbReference type="Proteomes" id="UP000763641"/>
    </source>
</evidence>
<keyword evidence="9 13" id="KW-1133">Transmembrane helix</keyword>
<dbReference type="NCBIfam" id="TIGR01433">
    <property type="entry name" value="CyoA"/>
    <property type="match status" value="1"/>
</dbReference>
<evidence type="ECO:0000256" key="12">
    <source>
        <dbReference type="PIRNR" id="PIRNR000292"/>
    </source>
</evidence>
<comment type="subcellular location">
    <subcellularLocation>
        <location evidence="1">Cell membrane</location>
        <topology evidence="1">Multi-pass membrane protein</topology>
    </subcellularLocation>
</comment>
<dbReference type="PANTHER" id="PTHR22888">
    <property type="entry name" value="CYTOCHROME C OXIDASE, SUBUNIT II"/>
    <property type="match status" value="1"/>
</dbReference>
<dbReference type="RefSeq" id="WP_204199426.1">
    <property type="nucleotide sequence ID" value="NZ_JAFEMC010000003.1"/>
</dbReference>
<evidence type="ECO:0000256" key="2">
    <source>
        <dbReference type="ARBA" id="ARBA00007866"/>
    </source>
</evidence>
<evidence type="ECO:0000256" key="4">
    <source>
        <dbReference type="ARBA" id="ARBA00022475"/>
    </source>
</evidence>
<dbReference type="InterPro" id="IPR036257">
    <property type="entry name" value="Cyt_c_oxidase_su2_TM_sf"/>
</dbReference>
<evidence type="ECO:0000259" key="15">
    <source>
        <dbReference type="PROSITE" id="PS50999"/>
    </source>
</evidence>
<keyword evidence="7" id="KW-0732">Signal</keyword>
<keyword evidence="6 13" id="KW-0812">Transmembrane</keyword>
<feature type="transmembrane region" description="Helical" evidence="13">
    <location>
        <begin position="88"/>
        <end position="108"/>
    </location>
</feature>
<evidence type="ECO:0000256" key="9">
    <source>
        <dbReference type="ARBA" id="ARBA00022989"/>
    </source>
</evidence>
<dbReference type="SUPFAM" id="SSF49503">
    <property type="entry name" value="Cupredoxins"/>
    <property type="match status" value="1"/>
</dbReference>
<evidence type="ECO:0000256" key="10">
    <source>
        <dbReference type="ARBA" id="ARBA00023002"/>
    </source>
</evidence>
<dbReference type="PROSITE" id="PS51257">
    <property type="entry name" value="PROKAR_LIPOPROTEIN"/>
    <property type="match status" value="1"/>
</dbReference>
<evidence type="ECO:0000256" key="13">
    <source>
        <dbReference type="SAM" id="Phobius"/>
    </source>
</evidence>
<keyword evidence="17" id="KW-1185">Reference proteome</keyword>
<dbReference type="PROSITE" id="PS50999">
    <property type="entry name" value="COX2_TM"/>
    <property type="match status" value="1"/>
</dbReference>
<evidence type="ECO:0000256" key="6">
    <source>
        <dbReference type="ARBA" id="ARBA00022692"/>
    </source>
</evidence>
<protein>
    <recommendedName>
        <fullName evidence="12">Ubiquinol oxidase subunit 2</fullName>
    </recommendedName>
</protein>
<dbReference type="PROSITE" id="PS50857">
    <property type="entry name" value="COX2_CUA"/>
    <property type="match status" value="1"/>
</dbReference>
<dbReference type="InterPro" id="IPR002429">
    <property type="entry name" value="CcO_II-like_C"/>
</dbReference>
<dbReference type="InterPro" id="IPR006333">
    <property type="entry name" value="Cyt_o_ubiquinol_oxidase_su2"/>
</dbReference>
<dbReference type="CDD" id="cd04212">
    <property type="entry name" value="CuRO_UO_II"/>
    <property type="match status" value="1"/>
</dbReference>
<evidence type="ECO:0000259" key="14">
    <source>
        <dbReference type="PROSITE" id="PS50857"/>
    </source>
</evidence>
<reference evidence="16 17" key="1">
    <citation type="submission" date="2020-12" db="EMBL/GenBank/DDBJ databases">
        <title>Sphingomonas sp.</title>
        <authorList>
            <person name="Kim M.K."/>
        </authorList>
    </citation>
    <scope>NUCLEOTIDE SEQUENCE [LARGE SCALE GENOMIC DNA]</scope>
    <source>
        <strain evidence="16 17">BT552</strain>
    </source>
</reference>
<dbReference type="EMBL" id="JAFEMC010000003">
    <property type="protein sequence ID" value="MBM6577337.1"/>
    <property type="molecule type" value="Genomic_DNA"/>
</dbReference>
<dbReference type="InterPro" id="IPR011759">
    <property type="entry name" value="Cyt_c_oxidase_su2_TM_dom"/>
</dbReference>
<gene>
    <name evidence="16" type="primary">cyoA</name>
    <name evidence="16" type="ORF">ILT43_13215</name>
</gene>
<organism evidence="16 17">
    <name type="scientific">Sphingomonas longa</name>
    <dbReference type="NCBI Taxonomy" id="2778730"/>
    <lineage>
        <taxon>Bacteria</taxon>
        <taxon>Pseudomonadati</taxon>
        <taxon>Pseudomonadota</taxon>
        <taxon>Alphaproteobacteria</taxon>
        <taxon>Sphingomonadales</taxon>
        <taxon>Sphingomonadaceae</taxon>
        <taxon>Sphingomonas</taxon>
    </lineage>
</organism>
<dbReference type="PANTHER" id="PTHR22888:SF18">
    <property type="entry name" value="CYTOCHROME BO(3) UBIQUINOL OXIDASE SUBUNIT 2"/>
    <property type="match status" value="1"/>
</dbReference>
<evidence type="ECO:0000256" key="11">
    <source>
        <dbReference type="ARBA" id="ARBA00023136"/>
    </source>
</evidence>
<dbReference type="PRINTS" id="PR01166">
    <property type="entry name" value="CYCOXIDASEII"/>
</dbReference>
<sequence length="294" mass="31515">MIAGKPRSIRIAAVAVALLLAACEPGVLNPAGPVAAGERTVLLNSLVIMLGIVIPTIVATLAFAWWFRAGNTRATYLPTWTYSGRVELLVWSVPALVVIFLAGITWIGSHDLAPEKPLASKVAPIEVQVVALDWKWLFIYPGQNVATVNRLVIPVGTPVRFRITSGTVMNSFFVPQLGSQIYAMSGMDSRLHLQADQPGSYRGMSAHYSGEGFADMNFVVDAVPRAQFAGWVAQTRAAGPLLDGPGFAELAREASSVKTPFSYRAVLPGLYDRIVAHAGAAVRDTADSGREDKK</sequence>
<evidence type="ECO:0000256" key="1">
    <source>
        <dbReference type="ARBA" id="ARBA00004651"/>
    </source>
</evidence>
<evidence type="ECO:0000256" key="5">
    <source>
        <dbReference type="ARBA" id="ARBA00022660"/>
    </source>
</evidence>
<feature type="transmembrane region" description="Helical" evidence="13">
    <location>
        <begin position="46"/>
        <end position="67"/>
    </location>
</feature>
<evidence type="ECO:0000313" key="16">
    <source>
        <dbReference type="EMBL" id="MBM6577337.1"/>
    </source>
</evidence>
<proteinExistence type="inferred from homology"/>
<dbReference type="InterPro" id="IPR045187">
    <property type="entry name" value="CcO_II"/>
</dbReference>
<dbReference type="Pfam" id="PF00116">
    <property type="entry name" value="COX2"/>
    <property type="match status" value="1"/>
</dbReference>
<keyword evidence="4 12" id="KW-1003">Cell membrane</keyword>
<keyword evidence="11 12" id="KW-0472">Membrane</keyword>
<feature type="domain" description="Cytochrome oxidase subunit II copper A binding" evidence="14">
    <location>
        <begin position="122"/>
        <end position="234"/>
    </location>
</feature>
<keyword evidence="8 12" id="KW-0249">Electron transport</keyword>
<feature type="domain" description="Cytochrome oxidase subunit II transmembrane region profile" evidence="15">
    <location>
        <begin position="19"/>
        <end position="116"/>
    </location>
</feature>
<evidence type="ECO:0000256" key="3">
    <source>
        <dbReference type="ARBA" id="ARBA00022448"/>
    </source>
</evidence>
<dbReference type="Proteomes" id="UP000763641">
    <property type="component" value="Unassembled WGS sequence"/>
</dbReference>
<name>A0ABS2D8U4_9SPHN</name>
<dbReference type="InterPro" id="IPR034227">
    <property type="entry name" value="CuRO_UO_II"/>
</dbReference>
<evidence type="ECO:0000256" key="7">
    <source>
        <dbReference type="ARBA" id="ARBA00022729"/>
    </source>
</evidence>
<dbReference type="Gene3D" id="1.10.287.90">
    <property type="match status" value="1"/>
</dbReference>
<keyword evidence="3 12" id="KW-0813">Transport</keyword>